<dbReference type="AlphaFoldDB" id="A0AAE0KRL8"/>
<dbReference type="Proteomes" id="UP001190700">
    <property type="component" value="Unassembled WGS sequence"/>
</dbReference>
<dbReference type="EMBL" id="LGRX02019748">
    <property type="protein sequence ID" value="KAK3258183.1"/>
    <property type="molecule type" value="Genomic_DNA"/>
</dbReference>
<keyword evidence="3" id="KW-1185">Reference proteome</keyword>
<evidence type="ECO:0000313" key="3">
    <source>
        <dbReference type="Proteomes" id="UP001190700"/>
    </source>
</evidence>
<gene>
    <name evidence="2" type="ORF">CYMTET_32762</name>
</gene>
<feature type="region of interest" description="Disordered" evidence="1">
    <location>
        <begin position="120"/>
        <end position="139"/>
    </location>
</feature>
<organism evidence="2 3">
    <name type="scientific">Cymbomonas tetramitiformis</name>
    <dbReference type="NCBI Taxonomy" id="36881"/>
    <lineage>
        <taxon>Eukaryota</taxon>
        <taxon>Viridiplantae</taxon>
        <taxon>Chlorophyta</taxon>
        <taxon>Pyramimonadophyceae</taxon>
        <taxon>Pyramimonadales</taxon>
        <taxon>Pyramimonadaceae</taxon>
        <taxon>Cymbomonas</taxon>
    </lineage>
</organism>
<evidence type="ECO:0000313" key="2">
    <source>
        <dbReference type="EMBL" id="KAK3258183.1"/>
    </source>
</evidence>
<accession>A0AAE0KRL8</accession>
<proteinExistence type="predicted"/>
<comment type="caution">
    <text evidence="2">The sequence shown here is derived from an EMBL/GenBank/DDBJ whole genome shotgun (WGS) entry which is preliminary data.</text>
</comment>
<name>A0AAE0KRL8_9CHLO</name>
<evidence type="ECO:0000256" key="1">
    <source>
        <dbReference type="SAM" id="MobiDB-lite"/>
    </source>
</evidence>
<protein>
    <submittedName>
        <fullName evidence="2">Uncharacterized protein</fullName>
    </submittedName>
</protein>
<reference evidence="2 3" key="1">
    <citation type="journal article" date="2015" name="Genome Biol. Evol.">
        <title>Comparative Genomics of a Bacterivorous Green Alga Reveals Evolutionary Causalities and Consequences of Phago-Mixotrophic Mode of Nutrition.</title>
        <authorList>
            <person name="Burns J.A."/>
            <person name="Paasch A."/>
            <person name="Narechania A."/>
            <person name="Kim E."/>
        </authorList>
    </citation>
    <scope>NUCLEOTIDE SEQUENCE [LARGE SCALE GENOMIC DNA]</scope>
    <source>
        <strain evidence="2 3">PLY_AMNH</strain>
    </source>
</reference>
<sequence length="139" mass="15387">MFGGLIYHAQGMVTERSMNATAYKSGARTCLNVGEAMAQNNYTMSCEIIVAYYWEYDLANGTTIDTLSYTKTTDAEDILLCWESNLLLQDLQAWLIYSNSSQCVDSFTVAINTEMAPPWPPPPAGHSPPWPPVCPRPSP</sequence>